<feature type="region of interest" description="Disordered" evidence="1">
    <location>
        <begin position="127"/>
        <end position="167"/>
    </location>
</feature>
<accession>A0A6P6XSS3</accession>
<evidence type="ECO:0000313" key="3">
    <source>
        <dbReference type="Proteomes" id="UP000515146"/>
    </source>
</evidence>
<dbReference type="RefSeq" id="XP_027195886.1">
    <property type="nucleotide sequence ID" value="XM_027340085.1"/>
</dbReference>
<dbReference type="AlphaFoldDB" id="A0A6P6XSS3"/>
<feature type="chain" id="PRO_5027873223" evidence="2">
    <location>
        <begin position="25"/>
        <end position="250"/>
    </location>
</feature>
<dbReference type="OrthoDB" id="10457666at2759"/>
<evidence type="ECO:0000313" key="4">
    <source>
        <dbReference type="RefSeq" id="XP_027195886.1"/>
    </source>
</evidence>
<keyword evidence="2" id="KW-0732">Signal</keyword>
<protein>
    <submittedName>
        <fullName evidence="4">Loricrin-like</fullName>
    </submittedName>
</protein>
<keyword evidence="3" id="KW-1185">Reference proteome</keyword>
<feature type="compositionally biased region" description="Pro residues" evidence="1">
    <location>
        <begin position="220"/>
        <end position="229"/>
    </location>
</feature>
<dbReference type="OMA" id="MICRHDI"/>
<sequence>MYNNKIILLFFVCMICRHDIIVSGQFSFGGFGGSGDSDSNSGGGGIGGFSGFKLSGPLGQLMRGSSSLNLMNSNFGLGQILGTLMSGSTSGVSGGGPLTQLATAASSQYMNALRSNPLLSSFANVAAGGSQQSGGPPSSSSYAAPPSPSSSHPQFSPNHHSMFQNPMAMFGGAGDSSMYGPPSHPGAGGYDHHFGGSNVFPQYATPDNYFPNGGHYGGPPSFPPSPYGPPSSSYGPQMPPSMMHHLDRKK</sequence>
<evidence type="ECO:0000256" key="1">
    <source>
        <dbReference type="SAM" id="MobiDB-lite"/>
    </source>
</evidence>
<feature type="signal peptide" evidence="2">
    <location>
        <begin position="1"/>
        <end position="24"/>
    </location>
</feature>
<reference evidence="4" key="1">
    <citation type="submission" date="2025-08" db="UniProtKB">
        <authorList>
            <consortium name="RefSeq"/>
        </authorList>
    </citation>
    <scope>IDENTIFICATION</scope>
    <source>
        <strain evidence="4">Airmid</strain>
    </source>
</reference>
<name>A0A6P6XSS3_DERPT</name>
<feature type="compositionally biased region" description="Low complexity" evidence="1">
    <location>
        <begin position="230"/>
        <end position="243"/>
    </location>
</feature>
<dbReference type="Proteomes" id="UP000515146">
    <property type="component" value="Unplaced"/>
</dbReference>
<gene>
    <name evidence="4" type="primary">LOC113790421</name>
</gene>
<dbReference type="GeneID" id="113790421"/>
<proteinExistence type="predicted"/>
<feature type="region of interest" description="Disordered" evidence="1">
    <location>
        <begin position="205"/>
        <end position="250"/>
    </location>
</feature>
<dbReference type="KEGG" id="dpte:113790421"/>
<evidence type="ECO:0000256" key="2">
    <source>
        <dbReference type="SAM" id="SignalP"/>
    </source>
</evidence>
<feature type="compositionally biased region" description="Low complexity" evidence="1">
    <location>
        <begin position="127"/>
        <end position="161"/>
    </location>
</feature>
<dbReference type="InParanoid" id="A0A6P6XSS3"/>
<organism evidence="3 4">
    <name type="scientific">Dermatophagoides pteronyssinus</name>
    <name type="common">European house dust mite</name>
    <dbReference type="NCBI Taxonomy" id="6956"/>
    <lineage>
        <taxon>Eukaryota</taxon>
        <taxon>Metazoa</taxon>
        <taxon>Ecdysozoa</taxon>
        <taxon>Arthropoda</taxon>
        <taxon>Chelicerata</taxon>
        <taxon>Arachnida</taxon>
        <taxon>Acari</taxon>
        <taxon>Acariformes</taxon>
        <taxon>Sarcoptiformes</taxon>
        <taxon>Astigmata</taxon>
        <taxon>Psoroptidia</taxon>
        <taxon>Analgoidea</taxon>
        <taxon>Pyroglyphidae</taxon>
        <taxon>Dermatophagoidinae</taxon>
        <taxon>Dermatophagoides</taxon>
    </lineage>
</organism>